<feature type="transmembrane region" description="Helical" evidence="3">
    <location>
        <begin position="345"/>
        <end position="365"/>
    </location>
</feature>
<feature type="transmembrane region" description="Helical" evidence="3">
    <location>
        <begin position="288"/>
        <end position="307"/>
    </location>
</feature>
<dbReference type="GO" id="GO:0016020">
    <property type="term" value="C:membrane"/>
    <property type="evidence" value="ECO:0007669"/>
    <property type="project" value="UniProtKB-SubCell"/>
</dbReference>
<dbReference type="GO" id="GO:0022857">
    <property type="term" value="F:transmembrane transporter activity"/>
    <property type="evidence" value="ECO:0007669"/>
    <property type="project" value="InterPro"/>
</dbReference>
<dbReference type="AlphaFoldDB" id="A0A9P7YK43"/>
<feature type="transmembrane region" description="Helical" evidence="3">
    <location>
        <begin position="314"/>
        <end position="333"/>
    </location>
</feature>
<dbReference type="OrthoDB" id="6509908at2759"/>
<dbReference type="SUPFAM" id="SSF103473">
    <property type="entry name" value="MFS general substrate transporter"/>
    <property type="match status" value="1"/>
</dbReference>
<accession>A0A9P7YK43</accession>
<dbReference type="Proteomes" id="UP000824998">
    <property type="component" value="Unassembled WGS sequence"/>
</dbReference>
<feature type="transmembrane region" description="Helical" evidence="3">
    <location>
        <begin position="91"/>
        <end position="113"/>
    </location>
</feature>
<evidence type="ECO:0000313" key="5">
    <source>
        <dbReference type="Proteomes" id="UP000824998"/>
    </source>
</evidence>
<dbReference type="EMBL" id="MU251443">
    <property type="protein sequence ID" value="KAG9235071.1"/>
    <property type="molecule type" value="Genomic_DNA"/>
</dbReference>
<evidence type="ECO:0000256" key="3">
    <source>
        <dbReference type="SAM" id="Phobius"/>
    </source>
</evidence>
<protein>
    <submittedName>
        <fullName evidence="4">MFS monocarboxylate transporter-like protein</fullName>
    </submittedName>
</protein>
<dbReference type="InterPro" id="IPR011701">
    <property type="entry name" value="MFS"/>
</dbReference>
<keyword evidence="3" id="KW-1133">Transmembrane helix</keyword>
<comment type="similarity">
    <text evidence="2">Belongs to the major facilitator superfamily. Monocarboxylate porter (TC 2.A.1.13) family.</text>
</comment>
<comment type="caution">
    <text evidence="4">The sequence shown here is derived from an EMBL/GenBank/DDBJ whole genome shotgun (WGS) entry which is preliminary data.</text>
</comment>
<feature type="transmembrane region" description="Helical" evidence="3">
    <location>
        <begin position="178"/>
        <end position="201"/>
    </location>
</feature>
<keyword evidence="3" id="KW-0812">Transmembrane</keyword>
<feature type="transmembrane region" description="Helical" evidence="3">
    <location>
        <begin position="372"/>
        <end position="395"/>
    </location>
</feature>
<proteinExistence type="inferred from homology"/>
<sequence>MVAQVPTLATDTSGAVSPAEDCESKVVVAQTGISVSDNLLEQLPPDGGFLAWVQCGSSFSLYFISWGLVSTFGQFQSYYEITFPDYTPSQISWIGSIEAFFLIGLGVVAGPIYDYGYMKSLVRVGCFLCFLGMILMSFSTKYWHFILSQGVVLGIGSGCVFIPSIAVLPSYFSKNRALAMGIGASGSAIGGIVFPIMFYQLQPQIGFAWTTRIMGLIMLLFSIPPITGMRVLTPPKTVRRIFDTSALTEIPFLVSCVFFLLLFMGSYIPPFYIQSYGRQTITGNLSHYLLPFINFGSLVGKIIPPYFADRFGSFNVQTICVLLCGILSFTWITVYNTPALVTFSFFYGFFSGAMTSLCANVQVALAPNFGVLGVRLGMGFLPMAAGLLIGAPIAGSIHSDGFIPLKALTGALLIAALLVLVCLRVMVYGWSLRTKC</sequence>
<gene>
    <name evidence="4" type="ORF">BJ875DRAFT_284001</name>
</gene>
<evidence type="ECO:0000256" key="2">
    <source>
        <dbReference type="ARBA" id="ARBA00006727"/>
    </source>
</evidence>
<feature type="transmembrane region" description="Helical" evidence="3">
    <location>
        <begin position="207"/>
        <end position="229"/>
    </location>
</feature>
<keyword evidence="3" id="KW-0472">Membrane</keyword>
<dbReference type="Gene3D" id="1.20.1250.20">
    <property type="entry name" value="MFS general substrate transporter like domains"/>
    <property type="match status" value="2"/>
</dbReference>
<dbReference type="PANTHER" id="PTHR11360:SF234">
    <property type="entry name" value="MFS-TYPE TRANSPORTER DBAD-RELATED"/>
    <property type="match status" value="1"/>
</dbReference>
<evidence type="ECO:0000256" key="1">
    <source>
        <dbReference type="ARBA" id="ARBA00004141"/>
    </source>
</evidence>
<feature type="transmembrane region" description="Helical" evidence="3">
    <location>
        <begin position="407"/>
        <end position="430"/>
    </location>
</feature>
<dbReference type="InterPro" id="IPR050327">
    <property type="entry name" value="Proton-linked_MCT"/>
</dbReference>
<evidence type="ECO:0000313" key="4">
    <source>
        <dbReference type="EMBL" id="KAG9235071.1"/>
    </source>
</evidence>
<dbReference type="Pfam" id="PF07690">
    <property type="entry name" value="MFS_1"/>
    <property type="match status" value="1"/>
</dbReference>
<comment type="subcellular location">
    <subcellularLocation>
        <location evidence="1">Membrane</location>
        <topology evidence="1">Multi-pass membrane protein</topology>
    </subcellularLocation>
</comment>
<organism evidence="4 5">
    <name type="scientific">Amylocarpus encephaloides</name>
    <dbReference type="NCBI Taxonomy" id="45428"/>
    <lineage>
        <taxon>Eukaryota</taxon>
        <taxon>Fungi</taxon>
        <taxon>Dikarya</taxon>
        <taxon>Ascomycota</taxon>
        <taxon>Pezizomycotina</taxon>
        <taxon>Leotiomycetes</taxon>
        <taxon>Helotiales</taxon>
        <taxon>Helotiales incertae sedis</taxon>
        <taxon>Amylocarpus</taxon>
    </lineage>
</organism>
<dbReference type="PANTHER" id="PTHR11360">
    <property type="entry name" value="MONOCARBOXYLATE TRANSPORTER"/>
    <property type="match status" value="1"/>
</dbReference>
<dbReference type="InterPro" id="IPR036259">
    <property type="entry name" value="MFS_trans_sf"/>
</dbReference>
<keyword evidence="5" id="KW-1185">Reference proteome</keyword>
<name>A0A9P7YK43_9HELO</name>
<feature type="transmembrane region" description="Helical" evidence="3">
    <location>
        <begin position="145"/>
        <end position="166"/>
    </location>
</feature>
<feature type="transmembrane region" description="Helical" evidence="3">
    <location>
        <begin position="250"/>
        <end position="268"/>
    </location>
</feature>
<feature type="transmembrane region" description="Helical" evidence="3">
    <location>
        <begin position="59"/>
        <end position="79"/>
    </location>
</feature>
<feature type="transmembrane region" description="Helical" evidence="3">
    <location>
        <begin position="120"/>
        <end position="139"/>
    </location>
</feature>
<reference evidence="4" key="1">
    <citation type="journal article" date="2021" name="IMA Fungus">
        <title>Genomic characterization of three marine fungi, including Emericellopsis atlantica sp. nov. with signatures of a generalist lifestyle and marine biomass degradation.</title>
        <authorList>
            <person name="Hagestad O.C."/>
            <person name="Hou L."/>
            <person name="Andersen J.H."/>
            <person name="Hansen E.H."/>
            <person name="Altermark B."/>
            <person name="Li C."/>
            <person name="Kuhnert E."/>
            <person name="Cox R.J."/>
            <person name="Crous P.W."/>
            <person name="Spatafora J.W."/>
            <person name="Lail K."/>
            <person name="Amirebrahimi M."/>
            <person name="Lipzen A."/>
            <person name="Pangilinan J."/>
            <person name="Andreopoulos W."/>
            <person name="Hayes R.D."/>
            <person name="Ng V."/>
            <person name="Grigoriev I.V."/>
            <person name="Jackson S.A."/>
            <person name="Sutton T.D.S."/>
            <person name="Dobson A.D.W."/>
            <person name="Rama T."/>
        </authorList>
    </citation>
    <scope>NUCLEOTIDE SEQUENCE</scope>
    <source>
        <strain evidence="4">TRa018bII</strain>
    </source>
</reference>